<dbReference type="EMBL" id="CABFNB010000079">
    <property type="protein sequence ID" value="VTZ60529.1"/>
    <property type="molecule type" value="Genomic_DNA"/>
</dbReference>
<accession>A0A508WUQ7</accession>
<gene>
    <name evidence="1" type="ORF">EMEDMD4_170022</name>
</gene>
<dbReference type="AlphaFoldDB" id="A0A508WUQ7"/>
<protein>
    <submittedName>
        <fullName evidence="1">Uncharacterized protein</fullName>
    </submittedName>
</protein>
<evidence type="ECO:0000313" key="1">
    <source>
        <dbReference type="EMBL" id="VTZ60529.1"/>
    </source>
</evidence>
<dbReference type="Proteomes" id="UP000507954">
    <property type="component" value="Unassembled WGS sequence"/>
</dbReference>
<dbReference type="AntiFam" id="ANF00012">
    <property type="entry name" value="tRNA translation"/>
</dbReference>
<reference evidence="1" key="1">
    <citation type="submission" date="2019-06" db="EMBL/GenBank/DDBJ databases">
        <authorList>
            <person name="Le Quere A."/>
            <person name="Colella S."/>
        </authorList>
    </citation>
    <scope>NUCLEOTIDE SEQUENCE</scope>
    <source>
        <strain evidence="1">EmedicaeMD41</strain>
    </source>
</reference>
<sequence length="97" mass="10829">MSRIIPLLKRYIVDFLAGYGERAGIRTLDLLIKSQLLYRLSYALPCRNGGPAEVAGHMHARFAPVNPKIALDHDDFWSDRANPTCPIPMSCMVRSSA</sequence>
<proteinExistence type="predicted"/>
<name>A0A508WUQ7_9HYPH</name>
<organism evidence="1">
    <name type="scientific">Sinorhizobium medicae</name>
    <dbReference type="NCBI Taxonomy" id="110321"/>
    <lineage>
        <taxon>Bacteria</taxon>
        <taxon>Pseudomonadati</taxon>
        <taxon>Pseudomonadota</taxon>
        <taxon>Alphaproteobacteria</taxon>
        <taxon>Hyphomicrobiales</taxon>
        <taxon>Rhizobiaceae</taxon>
        <taxon>Sinorhizobium/Ensifer group</taxon>
        <taxon>Sinorhizobium</taxon>
    </lineage>
</organism>